<dbReference type="OMA" id="MVIADIT"/>
<dbReference type="RefSeq" id="XP_009057482.1">
    <property type="nucleotide sequence ID" value="XM_009059234.1"/>
</dbReference>
<dbReference type="STRING" id="225164.V4AEN3"/>
<dbReference type="KEGG" id="lgi:LOTGIDRAFT_163171"/>
<dbReference type="PANTHER" id="PTHR19963:SF30">
    <property type="entry name" value="ENDONUCLEASE_EXONUCLEASE_PHOSPHATASE DOMAIN-CONTAINING PROTEIN"/>
    <property type="match status" value="1"/>
</dbReference>
<dbReference type="PANTHER" id="PTHR19963">
    <property type="entry name" value="CCHC-TYPE DOMAIN-CONTAINING PROTEIN"/>
    <property type="match status" value="1"/>
</dbReference>
<dbReference type="AlphaFoldDB" id="V4AEN3"/>
<reference evidence="2 3" key="1">
    <citation type="journal article" date="2013" name="Nature">
        <title>Insights into bilaterian evolution from three spiralian genomes.</title>
        <authorList>
            <person name="Simakov O."/>
            <person name="Marletaz F."/>
            <person name="Cho S.J."/>
            <person name="Edsinger-Gonzales E."/>
            <person name="Havlak P."/>
            <person name="Hellsten U."/>
            <person name="Kuo D.H."/>
            <person name="Larsson T."/>
            <person name="Lv J."/>
            <person name="Arendt D."/>
            <person name="Savage R."/>
            <person name="Osoegawa K."/>
            <person name="de Jong P."/>
            <person name="Grimwood J."/>
            <person name="Chapman J.A."/>
            <person name="Shapiro H."/>
            <person name="Aerts A."/>
            <person name="Otillar R.P."/>
            <person name="Terry A.Y."/>
            <person name="Boore J.L."/>
            <person name="Grigoriev I.V."/>
            <person name="Lindberg D.R."/>
            <person name="Seaver E.C."/>
            <person name="Weisblat D.A."/>
            <person name="Putnam N.H."/>
            <person name="Rokhsar D.S."/>
        </authorList>
    </citation>
    <scope>NUCLEOTIDE SEQUENCE [LARGE SCALE GENOMIC DNA]</scope>
</reference>
<gene>
    <name evidence="2" type="ORF">LOTGIDRAFT_163171</name>
</gene>
<dbReference type="HOGENOM" id="CLU_683879_0_0_1"/>
<dbReference type="CDD" id="cd00303">
    <property type="entry name" value="retropepsin_like"/>
    <property type="match status" value="1"/>
</dbReference>
<feature type="coiled-coil region" evidence="1">
    <location>
        <begin position="187"/>
        <end position="214"/>
    </location>
</feature>
<dbReference type="SUPFAM" id="SSF50630">
    <property type="entry name" value="Acid proteases"/>
    <property type="match status" value="1"/>
</dbReference>
<dbReference type="Proteomes" id="UP000030746">
    <property type="component" value="Unassembled WGS sequence"/>
</dbReference>
<keyword evidence="1" id="KW-0175">Coiled coil</keyword>
<dbReference type="Gene3D" id="2.40.70.10">
    <property type="entry name" value="Acid Proteases"/>
    <property type="match status" value="1"/>
</dbReference>
<accession>V4AEN3</accession>
<protein>
    <recommendedName>
        <fullName evidence="4">Peptidase A2 domain-containing protein</fullName>
    </recommendedName>
</protein>
<dbReference type="InterPro" id="IPR021109">
    <property type="entry name" value="Peptidase_aspartic_dom_sf"/>
</dbReference>
<dbReference type="CTD" id="20239287"/>
<proteinExistence type="predicted"/>
<dbReference type="OrthoDB" id="6118021at2759"/>
<evidence type="ECO:0000256" key="1">
    <source>
        <dbReference type="SAM" id="Coils"/>
    </source>
</evidence>
<dbReference type="EMBL" id="KB202199">
    <property type="protein sequence ID" value="ESO91811.1"/>
    <property type="molecule type" value="Genomic_DNA"/>
</dbReference>
<name>V4AEN3_LOTGI</name>
<sequence length="403" mass="45076">MPPKFDGEGSLVDYMVQFEVTAEIYKWNKNGKAKFLAISLGGKARDIFGTLRADDVRNYDCLVKALRQKFDPPELAEMYKVQLRERRRKAGENLPDFASCIRMIVKKAYPTSSDFIKEEMAKDHFVQYFGNGQMRMLVSQARPRDLNSALHHAMELEAIKCSDPDTRTAYVTNVKDKLAKKSTDLGNKEMKVLIMALSEEIKLLKQKVETKERTVNSLNPNSSGLFVEGLVEGDFTEMLIDTGAGLSMLSIDCYKSMANPPPLMPVTCRLFQVDGTPLQVIGRTLFNFEIGGMKFKYPFAVLNMATSAILGFDFLTDENVILNIAQREVYVDGYIIECYTKGAFGVCRVKVEEDIVLLPGYEQVVNARIDSGDKSFGRTDSIIEPLKDVATNAPLVGCSLVKA</sequence>
<keyword evidence="3" id="KW-1185">Reference proteome</keyword>
<evidence type="ECO:0000313" key="2">
    <source>
        <dbReference type="EMBL" id="ESO91811.1"/>
    </source>
</evidence>
<organism evidence="2 3">
    <name type="scientific">Lottia gigantea</name>
    <name type="common">Giant owl limpet</name>
    <dbReference type="NCBI Taxonomy" id="225164"/>
    <lineage>
        <taxon>Eukaryota</taxon>
        <taxon>Metazoa</taxon>
        <taxon>Spiralia</taxon>
        <taxon>Lophotrochozoa</taxon>
        <taxon>Mollusca</taxon>
        <taxon>Gastropoda</taxon>
        <taxon>Patellogastropoda</taxon>
        <taxon>Lottioidea</taxon>
        <taxon>Lottiidae</taxon>
        <taxon>Lottia</taxon>
    </lineage>
</organism>
<evidence type="ECO:0008006" key="4">
    <source>
        <dbReference type="Google" id="ProtNLM"/>
    </source>
</evidence>
<dbReference type="GeneID" id="20239287"/>
<evidence type="ECO:0000313" key="3">
    <source>
        <dbReference type="Proteomes" id="UP000030746"/>
    </source>
</evidence>